<dbReference type="AlphaFoldDB" id="A0AAV9P7L5"/>
<protein>
    <recommendedName>
        <fullName evidence="3">Exocyst complex component Sec6</fullName>
    </recommendedName>
</protein>
<name>A0AAV9P7L5_9PEZI</name>
<evidence type="ECO:0000313" key="2">
    <source>
        <dbReference type="Proteomes" id="UP001337655"/>
    </source>
</evidence>
<dbReference type="RefSeq" id="XP_064657425.1">
    <property type="nucleotide sequence ID" value="XM_064804655.1"/>
</dbReference>
<gene>
    <name evidence="1" type="ORF">LTR77_007418</name>
</gene>
<dbReference type="PANTHER" id="PTHR40619">
    <property type="entry name" value="FUNGAL STAND N-TERMINAL GOODBYE DOMAIN-CONTAINING PROTEIN"/>
    <property type="match status" value="1"/>
</dbReference>
<evidence type="ECO:0008006" key="3">
    <source>
        <dbReference type="Google" id="ProtNLM"/>
    </source>
</evidence>
<evidence type="ECO:0000313" key="1">
    <source>
        <dbReference type="EMBL" id="KAK5167719.1"/>
    </source>
</evidence>
<dbReference type="PANTHER" id="PTHR40619:SF3">
    <property type="entry name" value="FUNGAL STAND N-TERMINAL GOODBYE DOMAIN-CONTAINING PROTEIN"/>
    <property type="match status" value="1"/>
</dbReference>
<proteinExistence type="predicted"/>
<reference evidence="1 2" key="1">
    <citation type="submission" date="2023-08" db="EMBL/GenBank/DDBJ databases">
        <title>Black Yeasts Isolated from many extreme environments.</title>
        <authorList>
            <person name="Coleine C."/>
            <person name="Stajich J.E."/>
            <person name="Selbmann L."/>
        </authorList>
    </citation>
    <scope>NUCLEOTIDE SEQUENCE [LARGE SCALE GENOMIC DNA]</scope>
    <source>
        <strain evidence="1 2">CCFEE 5935</strain>
    </source>
</reference>
<dbReference type="EMBL" id="JAVRRT010000011">
    <property type="protein sequence ID" value="KAK5167719.1"/>
    <property type="molecule type" value="Genomic_DNA"/>
</dbReference>
<organism evidence="1 2">
    <name type="scientific">Saxophila tyrrhenica</name>
    <dbReference type="NCBI Taxonomy" id="1690608"/>
    <lineage>
        <taxon>Eukaryota</taxon>
        <taxon>Fungi</taxon>
        <taxon>Dikarya</taxon>
        <taxon>Ascomycota</taxon>
        <taxon>Pezizomycotina</taxon>
        <taxon>Dothideomycetes</taxon>
        <taxon>Dothideomycetidae</taxon>
        <taxon>Mycosphaerellales</taxon>
        <taxon>Extremaceae</taxon>
        <taxon>Saxophila</taxon>
    </lineage>
</organism>
<accession>A0AAV9P7L5</accession>
<dbReference type="Proteomes" id="UP001337655">
    <property type="component" value="Unassembled WGS sequence"/>
</dbReference>
<sequence length="643" mass="72585">MAPTALALDTRRGSQQSKDAATRSYLLRAGFGVSGSDENPLVQAMCKATQQSAVAQGWQREDARNILIKENADKEVKQHQQRFLDALQTYQDNAKEEYKTNVKLSLNNKHTWPEVMEAVENIQKARAGRTTVWAKVNEKLRAFGDSSLVFRQWLEILPTQNEYFSVLCGGFKLIFGAIGRLKAVREFISDALMELPTLLSCVDKNLDVFEDDQLYACGRSLMSMTFESLELIVRELTSSAVKKSFRAFLKQDTYADELEASLDRVRKTSDRFNKIADVCAHGKLGVIEENTVGMMTQLSLEHQRTNSVVAKEVRAAVQHLEGYQAERDRAMKQMAEQFYANMLSSFNSQLDKRLPLQERVPAPPMIKESRAPGRSSQYRRADVRAALLRELQYEPEVPVEDLATSLDAIWTADRTVHDRVHYLVAELQMSEWLSQLSRRILLIDETEVTMHRSIAPSFLAAKVGETAWASMRNGDNPDYAVIALAFFCGEHIRPNEDALASHAGLLLSITGQLVAAYEDLDPRKAFRELQALDDPDMASLWRIFEGLVLQLPDDVLLYVILDNVSEYVYSNWREEMEYLVDHMIELARQLSGMSTRCVLKLLITSSPSNARLESDLEPDEILSVPGHVPAVGEFSDYAWTGGL</sequence>
<keyword evidence="2" id="KW-1185">Reference proteome</keyword>
<dbReference type="GeneID" id="89928754"/>
<comment type="caution">
    <text evidence="1">The sequence shown here is derived from an EMBL/GenBank/DDBJ whole genome shotgun (WGS) entry which is preliminary data.</text>
</comment>